<evidence type="ECO:0000256" key="8">
    <source>
        <dbReference type="HAMAP-Rule" id="MF_00265"/>
    </source>
</evidence>
<keyword evidence="8" id="KW-0800">Toxin</keyword>
<comment type="similarity">
    <text evidence="7 8">Belongs to the PINc/VapC protein family.</text>
</comment>
<dbReference type="GO" id="GO:0004540">
    <property type="term" value="F:RNA nuclease activity"/>
    <property type="evidence" value="ECO:0007669"/>
    <property type="project" value="InterPro"/>
</dbReference>
<keyword evidence="6 8" id="KW-0460">Magnesium</keyword>
<dbReference type="InterPro" id="IPR029060">
    <property type="entry name" value="PIN-like_dom_sf"/>
</dbReference>
<evidence type="ECO:0000313" key="11">
    <source>
        <dbReference type="Proteomes" id="UP000612893"/>
    </source>
</evidence>
<dbReference type="EMBL" id="JAEKNR010000061">
    <property type="protein sequence ID" value="MBJ7597415.1"/>
    <property type="molecule type" value="Genomic_DNA"/>
</dbReference>
<dbReference type="Gene3D" id="3.40.50.1010">
    <property type="entry name" value="5'-nuclease"/>
    <property type="match status" value="1"/>
</dbReference>
<evidence type="ECO:0000256" key="7">
    <source>
        <dbReference type="ARBA" id="ARBA00038093"/>
    </source>
</evidence>
<keyword evidence="5 8" id="KW-0378">Hydrolase</keyword>
<comment type="cofactor">
    <cofactor evidence="1 8">
        <name>Mg(2+)</name>
        <dbReference type="ChEBI" id="CHEBI:18420"/>
    </cofactor>
</comment>
<gene>
    <name evidence="8" type="primary">vapC</name>
    <name evidence="10" type="ORF">JF922_04935</name>
</gene>
<feature type="domain" description="PIN" evidence="9">
    <location>
        <begin position="3"/>
        <end position="128"/>
    </location>
</feature>
<evidence type="ECO:0000256" key="4">
    <source>
        <dbReference type="ARBA" id="ARBA00022723"/>
    </source>
</evidence>
<feature type="binding site" evidence="8">
    <location>
        <position position="6"/>
    </location>
    <ligand>
        <name>Mg(2+)</name>
        <dbReference type="ChEBI" id="CHEBI:18420"/>
    </ligand>
</feature>
<keyword evidence="4 8" id="KW-0479">Metal-binding</keyword>
<dbReference type="GO" id="GO:0016787">
    <property type="term" value="F:hydrolase activity"/>
    <property type="evidence" value="ECO:0007669"/>
    <property type="project" value="UniProtKB-KW"/>
</dbReference>
<evidence type="ECO:0000256" key="3">
    <source>
        <dbReference type="ARBA" id="ARBA00022722"/>
    </source>
</evidence>
<comment type="function">
    <text evidence="8">Toxic component of a toxin-antitoxin (TA) system. An RNase.</text>
</comment>
<reference evidence="10" key="1">
    <citation type="submission" date="2020-10" db="EMBL/GenBank/DDBJ databases">
        <title>Ca. Dormibacterota MAGs.</title>
        <authorList>
            <person name="Montgomery K."/>
        </authorList>
    </citation>
    <scope>NUCLEOTIDE SEQUENCE [LARGE SCALE GENOMIC DNA]</scope>
    <source>
        <strain evidence="10">SC8812_S17_10</strain>
    </source>
</reference>
<dbReference type="AlphaFoldDB" id="A0A934K2T4"/>
<dbReference type="RefSeq" id="WP_338199611.1">
    <property type="nucleotide sequence ID" value="NZ_JAEKNR010000061.1"/>
</dbReference>
<dbReference type="HAMAP" id="MF_00265">
    <property type="entry name" value="VapC_Nob1"/>
    <property type="match status" value="1"/>
</dbReference>
<protein>
    <recommendedName>
        <fullName evidence="8">Ribonuclease VapC</fullName>
        <shortName evidence="8">RNase VapC</shortName>
        <ecNumber evidence="8">3.1.-.-</ecNumber>
    </recommendedName>
    <alternativeName>
        <fullName evidence="8">Toxin VapC</fullName>
    </alternativeName>
</protein>
<evidence type="ECO:0000256" key="5">
    <source>
        <dbReference type="ARBA" id="ARBA00022801"/>
    </source>
</evidence>
<evidence type="ECO:0000256" key="6">
    <source>
        <dbReference type="ARBA" id="ARBA00022842"/>
    </source>
</evidence>
<comment type="caution">
    <text evidence="10">The sequence shown here is derived from an EMBL/GenBank/DDBJ whole genome shotgun (WGS) entry which is preliminary data.</text>
</comment>
<dbReference type="GO" id="GO:0090729">
    <property type="term" value="F:toxin activity"/>
    <property type="evidence" value="ECO:0007669"/>
    <property type="project" value="UniProtKB-KW"/>
</dbReference>
<keyword evidence="11" id="KW-1185">Reference proteome</keyword>
<dbReference type="Proteomes" id="UP000612893">
    <property type="component" value="Unassembled WGS sequence"/>
</dbReference>
<organism evidence="10 11">
    <name type="scientific">Candidatus Nephthysia bennettiae</name>
    <dbReference type="NCBI Taxonomy" id="3127016"/>
    <lineage>
        <taxon>Bacteria</taxon>
        <taxon>Bacillati</taxon>
        <taxon>Candidatus Dormiibacterota</taxon>
        <taxon>Candidatus Dormibacteria</taxon>
        <taxon>Candidatus Dormibacterales</taxon>
        <taxon>Candidatus Dormibacteraceae</taxon>
        <taxon>Candidatus Nephthysia</taxon>
    </lineage>
</organism>
<keyword evidence="2 8" id="KW-1277">Toxin-antitoxin system</keyword>
<dbReference type="PANTHER" id="PTHR33653:SF1">
    <property type="entry name" value="RIBONUCLEASE VAPC2"/>
    <property type="match status" value="1"/>
</dbReference>
<evidence type="ECO:0000256" key="2">
    <source>
        <dbReference type="ARBA" id="ARBA00022649"/>
    </source>
</evidence>
<dbReference type="SUPFAM" id="SSF88723">
    <property type="entry name" value="PIN domain-like"/>
    <property type="match status" value="1"/>
</dbReference>
<dbReference type="Pfam" id="PF01850">
    <property type="entry name" value="PIN"/>
    <property type="match status" value="1"/>
</dbReference>
<dbReference type="InterPro" id="IPR002716">
    <property type="entry name" value="PIN_dom"/>
</dbReference>
<feature type="binding site" evidence="8">
    <location>
        <position position="101"/>
    </location>
    <ligand>
        <name>Mg(2+)</name>
        <dbReference type="ChEBI" id="CHEBI:18420"/>
    </ligand>
</feature>
<dbReference type="PANTHER" id="PTHR33653">
    <property type="entry name" value="RIBONUCLEASE VAPC2"/>
    <property type="match status" value="1"/>
</dbReference>
<name>A0A934K2T4_9BACT</name>
<dbReference type="EC" id="3.1.-.-" evidence="8"/>
<keyword evidence="3 8" id="KW-0540">Nuclease</keyword>
<dbReference type="CDD" id="cd18745">
    <property type="entry name" value="PIN_VapC4-5_FitB-like"/>
    <property type="match status" value="1"/>
</dbReference>
<accession>A0A934K2T4</accession>
<dbReference type="InterPro" id="IPR022907">
    <property type="entry name" value="VapC_family"/>
</dbReference>
<evidence type="ECO:0000256" key="1">
    <source>
        <dbReference type="ARBA" id="ARBA00001946"/>
    </source>
</evidence>
<evidence type="ECO:0000313" key="10">
    <source>
        <dbReference type="EMBL" id="MBJ7597415.1"/>
    </source>
</evidence>
<evidence type="ECO:0000259" key="9">
    <source>
        <dbReference type="Pfam" id="PF01850"/>
    </source>
</evidence>
<dbReference type="InterPro" id="IPR050556">
    <property type="entry name" value="Type_II_TA_system_RNase"/>
</dbReference>
<sequence>MTYLLDTNACIALISGNPAAVRRQFERANSAGEQIATSSVVIFDLWYGVTKSSRREANTERLLAFLAGPIERLDFDEGDAREAGRVRAELEVVGRPIGAYDILIAGQALRHGARLVTANSAEFGRIAGLTSEDWAGGIG</sequence>
<dbReference type="GO" id="GO:0000287">
    <property type="term" value="F:magnesium ion binding"/>
    <property type="evidence" value="ECO:0007669"/>
    <property type="project" value="UniProtKB-UniRule"/>
</dbReference>
<proteinExistence type="inferred from homology"/>